<dbReference type="EMBL" id="JBHLXG010000004">
    <property type="protein sequence ID" value="MFC0226048.1"/>
    <property type="molecule type" value="Genomic_DNA"/>
</dbReference>
<evidence type="ECO:0000313" key="2">
    <source>
        <dbReference type="Proteomes" id="UP001589792"/>
    </source>
</evidence>
<keyword evidence="2" id="KW-1185">Reference proteome</keyword>
<reference evidence="1 2" key="1">
    <citation type="submission" date="2024-09" db="EMBL/GenBank/DDBJ databases">
        <authorList>
            <person name="Sun Q."/>
            <person name="Mori K."/>
        </authorList>
    </citation>
    <scope>NUCLEOTIDE SEQUENCE [LARGE SCALE GENOMIC DNA]</scope>
    <source>
        <strain evidence="1 2">CCM 8626</strain>
    </source>
</reference>
<proteinExistence type="predicted"/>
<dbReference type="RefSeq" id="WP_380673752.1">
    <property type="nucleotide sequence ID" value="NZ_JBHLXG010000004.1"/>
</dbReference>
<gene>
    <name evidence="1" type="primary">ysgD</name>
    <name evidence="1" type="ORF">ACFFJ3_05940</name>
</gene>
<comment type="caution">
    <text evidence="1">The sequence shown here is derived from an EMBL/GenBank/DDBJ whole genome shotgun (WGS) entry which is preliminary data.</text>
</comment>
<accession>A0ABV6EAK9</accession>
<organism evidence="1 2">
    <name type="scientific">Serratia aquatilis</name>
    <dbReference type="NCBI Taxonomy" id="1737515"/>
    <lineage>
        <taxon>Bacteria</taxon>
        <taxon>Pseudomonadati</taxon>
        <taxon>Pseudomonadota</taxon>
        <taxon>Gammaproteobacteria</taxon>
        <taxon>Enterobacterales</taxon>
        <taxon>Yersiniaceae</taxon>
        <taxon>Serratia</taxon>
    </lineage>
</organism>
<dbReference type="NCBIfam" id="NF041266">
    <property type="entry name" value="YsgD_CorL"/>
    <property type="match status" value="1"/>
</dbReference>
<dbReference type="InterPro" id="IPR053640">
    <property type="entry name" value="YsgD-like"/>
</dbReference>
<dbReference type="Proteomes" id="UP001589792">
    <property type="component" value="Unassembled WGS sequence"/>
</dbReference>
<protein>
    <submittedName>
        <fullName evidence="1">YsgD/CorL family protein</fullName>
    </submittedName>
</protein>
<evidence type="ECO:0000313" key="1">
    <source>
        <dbReference type="EMBL" id="MFC0226048.1"/>
    </source>
</evidence>
<name>A0ABV6EAK9_9GAMM</name>
<sequence length="29" mass="3690">MRELLSMRTYALDTPSRYWLTDLNYRYNF</sequence>